<name>H2Z1J2_CIOSA</name>
<reference evidence="3" key="2">
    <citation type="submission" date="2025-08" db="UniProtKB">
        <authorList>
            <consortium name="Ensembl"/>
        </authorList>
    </citation>
    <scope>IDENTIFICATION</scope>
</reference>
<comment type="similarity">
    <text evidence="1">Belongs to the NPR3 family.</text>
</comment>
<dbReference type="InParanoid" id="H2Z1J2"/>
<dbReference type="AlphaFoldDB" id="H2Z1J2"/>
<reference evidence="3" key="3">
    <citation type="submission" date="2025-09" db="UniProtKB">
        <authorList>
            <consortium name="Ensembl"/>
        </authorList>
    </citation>
    <scope>IDENTIFICATION</scope>
</reference>
<reference evidence="4" key="1">
    <citation type="submission" date="2003-08" db="EMBL/GenBank/DDBJ databases">
        <authorList>
            <person name="Birren B."/>
            <person name="Nusbaum C."/>
            <person name="Abebe A."/>
            <person name="Abouelleil A."/>
            <person name="Adekoya E."/>
            <person name="Ait-zahra M."/>
            <person name="Allen N."/>
            <person name="Allen T."/>
            <person name="An P."/>
            <person name="Anderson M."/>
            <person name="Anderson S."/>
            <person name="Arachchi H."/>
            <person name="Armbruster J."/>
            <person name="Bachantsang P."/>
            <person name="Baldwin J."/>
            <person name="Barry A."/>
            <person name="Bayul T."/>
            <person name="Blitshsteyn B."/>
            <person name="Bloom T."/>
            <person name="Blye J."/>
            <person name="Boguslavskiy L."/>
            <person name="Borowsky M."/>
            <person name="Boukhgalter B."/>
            <person name="Brunache A."/>
            <person name="Butler J."/>
            <person name="Calixte N."/>
            <person name="Calvo S."/>
            <person name="Camarata J."/>
            <person name="Campo K."/>
            <person name="Chang J."/>
            <person name="Cheshatsang Y."/>
            <person name="Citroen M."/>
            <person name="Collymore A."/>
            <person name="Considine T."/>
            <person name="Cook A."/>
            <person name="Cooke P."/>
            <person name="Corum B."/>
            <person name="Cuomo C."/>
            <person name="David R."/>
            <person name="Dawoe T."/>
            <person name="Degray S."/>
            <person name="Dodge S."/>
            <person name="Dooley K."/>
            <person name="Dorje P."/>
            <person name="Dorjee K."/>
            <person name="Dorris L."/>
            <person name="Duffey N."/>
            <person name="Dupes A."/>
            <person name="Elkins T."/>
            <person name="Engels R."/>
            <person name="Erickson J."/>
            <person name="Farina A."/>
            <person name="Faro S."/>
            <person name="Ferreira P."/>
            <person name="Fischer H."/>
            <person name="Fitzgerald M."/>
            <person name="Foley K."/>
            <person name="Gage D."/>
            <person name="Galagan J."/>
            <person name="Gearin G."/>
            <person name="Gnerre S."/>
            <person name="Gnirke A."/>
            <person name="Goyette A."/>
            <person name="Graham J."/>
            <person name="Grandbois E."/>
            <person name="Gyaltsen K."/>
            <person name="Hafez N."/>
            <person name="Hagopian D."/>
            <person name="Hagos B."/>
            <person name="Hall J."/>
            <person name="Hatcher B."/>
            <person name="Heller A."/>
            <person name="Higgins H."/>
            <person name="Honan T."/>
            <person name="Horn A."/>
            <person name="Houde N."/>
            <person name="Hughes L."/>
            <person name="Hulme W."/>
            <person name="Husby E."/>
            <person name="Iliev I."/>
            <person name="Jaffe D."/>
            <person name="Jones C."/>
            <person name="Kamal M."/>
            <person name="Kamat A."/>
            <person name="Kamvysselis M."/>
            <person name="Karlsson E."/>
            <person name="Kells C."/>
            <person name="Kieu A."/>
            <person name="Kisner P."/>
            <person name="Kodira C."/>
            <person name="Kulbokas E."/>
            <person name="Labutti K."/>
            <person name="Lama D."/>
            <person name="Landers T."/>
            <person name="Leger J."/>
            <person name="Levine S."/>
            <person name="Lewis D."/>
            <person name="Lewis T."/>
            <person name="Lindblad-toh K."/>
            <person name="Liu X."/>
            <person name="Lokyitsang T."/>
            <person name="Lokyitsang Y."/>
            <person name="Lucien O."/>
            <person name="Lui A."/>
            <person name="Ma L.J."/>
            <person name="Mabbitt R."/>
            <person name="Macdonald J."/>
            <person name="Maclean C."/>
            <person name="Major J."/>
            <person name="Manning J."/>
            <person name="Marabella R."/>
            <person name="Maru K."/>
            <person name="Matthews C."/>
            <person name="Mauceli E."/>
            <person name="Mccarthy M."/>
            <person name="Mcdonough S."/>
            <person name="Mcghee T."/>
            <person name="Meldrim J."/>
            <person name="Meneus L."/>
            <person name="Mesirov J."/>
            <person name="Mihalev A."/>
            <person name="Mihova T."/>
            <person name="Mikkelsen T."/>
            <person name="Mlenga V."/>
            <person name="Moru K."/>
            <person name="Mozes J."/>
            <person name="Mulrain L."/>
            <person name="Munson G."/>
            <person name="Naylor J."/>
            <person name="Newes C."/>
            <person name="Nguyen C."/>
            <person name="Nguyen N."/>
            <person name="Nguyen T."/>
            <person name="Nicol R."/>
            <person name="Nielsen C."/>
            <person name="Nizzari M."/>
            <person name="Norbu C."/>
            <person name="Norbu N."/>
            <person name="O'donnell P."/>
            <person name="Okoawo O."/>
            <person name="O'leary S."/>
            <person name="Omotosho B."/>
            <person name="O'neill K."/>
            <person name="Osman S."/>
            <person name="Parker S."/>
            <person name="Perrin D."/>
            <person name="Phunkhang P."/>
            <person name="Piqani B."/>
            <person name="Purcell S."/>
            <person name="Rachupka T."/>
            <person name="Ramasamy U."/>
            <person name="Rameau R."/>
            <person name="Ray V."/>
            <person name="Raymond C."/>
            <person name="Retta R."/>
            <person name="Richardson S."/>
            <person name="Rise C."/>
            <person name="Rodriguez J."/>
            <person name="Rogers J."/>
            <person name="Rogov P."/>
            <person name="Rutman M."/>
            <person name="Schupbach R."/>
            <person name="Seaman C."/>
            <person name="Settipalli S."/>
            <person name="Sharpe T."/>
            <person name="Sheridan J."/>
            <person name="Sherpa N."/>
            <person name="Shi J."/>
            <person name="Smirnov S."/>
            <person name="Smith C."/>
            <person name="Sougnez C."/>
            <person name="Spencer B."/>
            <person name="Stalker J."/>
            <person name="Stange-thomann N."/>
            <person name="Stavropoulos S."/>
            <person name="Stetson K."/>
            <person name="Stone C."/>
            <person name="Stone S."/>
            <person name="Stubbs M."/>
            <person name="Talamas J."/>
            <person name="Tchuinga P."/>
            <person name="Tenzing P."/>
            <person name="Tesfaye S."/>
            <person name="Theodore J."/>
            <person name="Thoulutsang Y."/>
            <person name="Topham K."/>
            <person name="Towey S."/>
            <person name="Tsamla T."/>
            <person name="Tsomo N."/>
            <person name="Vallee D."/>
            <person name="Vassiliev H."/>
            <person name="Venkataraman V."/>
            <person name="Vinson J."/>
            <person name="Vo A."/>
            <person name="Wade C."/>
            <person name="Wang S."/>
            <person name="Wangchuk T."/>
            <person name="Wangdi T."/>
            <person name="Whittaker C."/>
            <person name="Wilkinson J."/>
            <person name="Wu Y."/>
            <person name="Wyman D."/>
            <person name="Yadav S."/>
            <person name="Yang S."/>
            <person name="Yang X."/>
            <person name="Yeager S."/>
            <person name="Yee E."/>
            <person name="Young G."/>
            <person name="Zainoun J."/>
            <person name="Zembeck L."/>
            <person name="Zimmer A."/>
            <person name="Zody M."/>
            <person name="Lander E."/>
        </authorList>
    </citation>
    <scope>NUCLEOTIDE SEQUENCE [LARGE SCALE GENOMIC DNA]</scope>
</reference>
<organism evidence="3 4">
    <name type="scientific">Ciona savignyi</name>
    <name type="common">Pacific transparent sea squirt</name>
    <dbReference type="NCBI Taxonomy" id="51511"/>
    <lineage>
        <taxon>Eukaryota</taxon>
        <taxon>Metazoa</taxon>
        <taxon>Chordata</taxon>
        <taxon>Tunicata</taxon>
        <taxon>Ascidiacea</taxon>
        <taxon>Phlebobranchia</taxon>
        <taxon>Cionidae</taxon>
        <taxon>Ciona</taxon>
    </lineage>
</organism>
<dbReference type="GO" id="GO:0034198">
    <property type="term" value="P:cellular response to amino acid starvation"/>
    <property type="evidence" value="ECO:0007669"/>
    <property type="project" value="TreeGrafter"/>
</dbReference>
<evidence type="ECO:0000259" key="2">
    <source>
        <dbReference type="Pfam" id="PF24064"/>
    </source>
</evidence>
<dbReference type="PANTHER" id="PTHR13153:SF5">
    <property type="entry name" value="GATOR COMPLEX PROTEIN NPRL3"/>
    <property type="match status" value="1"/>
</dbReference>
<sequence length="112" mass="13015">MEAELIPSDQSQKPSSEIRHDLLQFAEHVDKKRLRFENLPKHCQSIFEASTNAAHNPTTLSLFLRLLKYFDGGHHLEEMMYRENLLRGNILNILDQFKPLLLTAVREDEIAS</sequence>
<dbReference type="GO" id="GO:0010508">
    <property type="term" value="P:positive regulation of autophagy"/>
    <property type="evidence" value="ECO:0007669"/>
    <property type="project" value="TreeGrafter"/>
</dbReference>
<dbReference type="eggNOG" id="KOG3830">
    <property type="taxonomic scope" value="Eukaryota"/>
</dbReference>
<dbReference type="GO" id="GO:0038202">
    <property type="term" value="P:TORC1 signaling"/>
    <property type="evidence" value="ECO:0007669"/>
    <property type="project" value="TreeGrafter"/>
</dbReference>
<dbReference type="HOGENOM" id="CLU_2151391_0_0_1"/>
<evidence type="ECO:0000313" key="3">
    <source>
        <dbReference type="Ensembl" id="ENSCSAVP00000011454.1"/>
    </source>
</evidence>
<dbReference type="GO" id="GO:1904262">
    <property type="term" value="P:negative regulation of TORC1 signaling"/>
    <property type="evidence" value="ECO:0007669"/>
    <property type="project" value="TreeGrafter"/>
</dbReference>
<protein>
    <recommendedName>
        <fullName evidence="2">GATOR1 complex protein NPRL3 C-terminal HTH domain-containing protein</fullName>
    </recommendedName>
</protein>
<feature type="domain" description="GATOR1 complex protein NPRL3 C-terminal HTH" evidence="2">
    <location>
        <begin position="55"/>
        <end position="99"/>
    </location>
</feature>
<accession>H2Z1J2</accession>
<dbReference type="InterPro" id="IPR005365">
    <property type="entry name" value="Npr3"/>
</dbReference>
<keyword evidence="4" id="KW-1185">Reference proteome</keyword>
<dbReference type="STRING" id="51511.ENSCSAVP00000011454"/>
<dbReference type="Pfam" id="PF24064">
    <property type="entry name" value="HTH_NPRL3"/>
    <property type="match status" value="1"/>
</dbReference>
<dbReference type="PANTHER" id="PTHR13153">
    <property type="entry name" value="CGTHBA PROTEIN -14 GENE PROTEIN"/>
    <property type="match status" value="1"/>
</dbReference>
<dbReference type="Ensembl" id="ENSCSAVT00000011587.1">
    <property type="protein sequence ID" value="ENSCSAVP00000011454.1"/>
    <property type="gene ID" value="ENSCSAVG00000006711.1"/>
</dbReference>
<evidence type="ECO:0000313" key="4">
    <source>
        <dbReference type="Proteomes" id="UP000007875"/>
    </source>
</evidence>
<dbReference type="Proteomes" id="UP000007875">
    <property type="component" value="Unassembled WGS sequence"/>
</dbReference>
<dbReference type="InterPro" id="IPR056603">
    <property type="entry name" value="HTH_NPRL3"/>
</dbReference>
<dbReference type="GO" id="GO:1990130">
    <property type="term" value="C:GATOR1 complex"/>
    <property type="evidence" value="ECO:0007669"/>
    <property type="project" value="TreeGrafter"/>
</dbReference>
<proteinExistence type="inferred from homology"/>
<evidence type="ECO:0000256" key="1">
    <source>
        <dbReference type="ARBA" id="ARBA00010546"/>
    </source>
</evidence>